<reference evidence="2" key="1">
    <citation type="journal article" date="2024" name="Front. Bioeng. Biotechnol.">
        <title>Genome-scale model development and genomic sequencing of the oleaginous clade Lipomyces.</title>
        <authorList>
            <person name="Czajka J.J."/>
            <person name="Han Y."/>
            <person name="Kim J."/>
            <person name="Mondo S.J."/>
            <person name="Hofstad B.A."/>
            <person name="Robles A."/>
            <person name="Haridas S."/>
            <person name="Riley R."/>
            <person name="LaButti K."/>
            <person name="Pangilinan J."/>
            <person name="Andreopoulos W."/>
            <person name="Lipzen A."/>
            <person name="Yan J."/>
            <person name="Wang M."/>
            <person name="Ng V."/>
            <person name="Grigoriev I.V."/>
            <person name="Spatafora J.W."/>
            <person name="Magnuson J.K."/>
            <person name="Baker S.E."/>
            <person name="Pomraning K.R."/>
        </authorList>
    </citation>
    <scope>NUCLEOTIDE SEQUENCE [LARGE SCALE GENOMIC DNA]</scope>
    <source>
        <strain evidence="2">CBS 10300</strain>
    </source>
</reference>
<accession>A0ACC3TW95</accession>
<dbReference type="EMBL" id="MU970040">
    <property type="protein sequence ID" value="KAK9325454.1"/>
    <property type="molecule type" value="Genomic_DNA"/>
</dbReference>
<protein>
    <submittedName>
        <fullName evidence="1">Uncharacterized protein</fullName>
    </submittedName>
</protein>
<evidence type="ECO:0000313" key="2">
    <source>
        <dbReference type="Proteomes" id="UP001489719"/>
    </source>
</evidence>
<sequence>MGFSSHLLSPMCRAIFSSMPAIVFTACCMELLYIRRTSRLRELLSAALDAYMEAYLPRILTTPQIQQRRAQLLAEIDARRLRADTHFLDPDIAVQIYAYLDTTAVGDRDEQLENFFAPGDDDRSILGFVRLLKHARPWKTRV</sequence>
<dbReference type="Proteomes" id="UP001489719">
    <property type="component" value="Unassembled WGS sequence"/>
</dbReference>
<organism evidence="1 2">
    <name type="scientific">Lipomyces orientalis</name>
    <dbReference type="NCBI Taxonomy" id="1233043"/>
    <lineage>
        <taxon>Eukaryota</taxon>
        <taxon>Fungi</taxon>
        <taxon>Dikarya</taxon>
        <taxon>Ascomycota</taxon>
        <taxon>Saccharomycotina</taxon>
        <taxon>Lipomycetes</taxon>
        <taxon>Lipomycetales</taxon>
        <taxon>Lipomycetaceae</taxon>
        <taxon>Lipomyces</taxon>
    </lineage>
</organism>
<gene>
    <name evidence="1" type="ORF">V1517DRAFT_177279</name>
</gene>
<keyword evidence="2" id="KW-1185">Reference proteome</keyword>
<proteinExistence type="predicted"/>
<evidence type="ECO:0000313" key="1">
    <source>
        <dbReference type="EMBL" id="KAK9325454.1"/>
    </source>
</evidence>
<name>A0ACC3TW95_9ASCO</name>
<comment type="caution">
    <text evidence="1">The sequence shown here is derived from an EMBL/GenBank/DDBJ whole genome shotgun (WGS) entry which is preliminary data.</text>
</comment>